<dbReference type="EMBL" id="CASHSV030000206">
    <property type="protein sequence ID" value="CAJ2655172.1"/>
    <property type="molecule type" value="Genomic_DNA"/>
</dbReference>
<evidence type="ECO:0000313" key="1">
    <source>
        <dbReference type="EMBL" id="CAJ2655172.1"/>
    </source>
</evidence>
<gene>
    <name evidence="1" type="ORF">MILVUS5_LOCUS22157</name>
</gene>
<organism evidence="1 2">
    <name type="scientific">Trifolium pratense</name>
    <name type="common">Red clover</name>
    <dbReference type="NCBI Taxonomy" id="57577"/>
    <lineage>
        <taxon>Eukaryota</taxon>
        <taxon>Viridiplantae</taxon>
        <taxon>Streptophyta</taxon>
        <taxon>Embryophyta</taxon>
        <taxon>Tracheophyta</taxon>
        <taxon>Spermatophyta</taxon>
        <taxon>Magnoliopsida</taxon>
        <taxon>eudicotyledons</taxon>
        <taxon>Gunneridae</taxon>
        <taxon>Pentapetalae</taxon>
        <taxon>rosids</taxon>
        <taxon>fabids</taxon>
        <taxon>Fabales</taxon>
        <taxon>Fabaceae</taxon>
        <taxon>Papilionoideae</taxon>
        <taxon>50 kb inversion clade</taxon>
        <taxon>NPAAA clade</taxon>
        <taxon>Hologalegina</taxon>
        <taxon>IRL clade</taxon>
        <taxon>Trifolieae</taxon>
        <taxon>Trifolium</taxon>
    </lineage>
</organism>
<name>A0ACB0KI73_TRIPR</name>
<keyword evidence="2" id="KW-1185">Reference proteome</keyword>
<reference evidence="1" key="1">
    <citation type="submission" date="2023-10" db="EMBL/GenBank/DDBJ databases">
        <authorList>
            <person name="Rodriguez Cubillos JULIANA M."/>
            <person name="De Vega J."/>
        </authorList>
    </citation>
    <scope>NUCLEOTIDE SEQUENCE</scope>
</reference>
<sequence length="1046" mass="116404">MRETSKENMSQVGLLILLVYSLLFAIISVKGNNVLAIECLASDHEALLDFKNGLKDSRNRLSSWRSSDCCQWHGIYCDNITGAVVAIDLRNPHPVSFDDPPRKYEMWNLSGELRPSLLKLKSLRHLDLSFNTFKRIPIPKFLGSLVNLQYLNLSNAGFAGLIPPHLGNLSHLQYLDLNSFSLHVENLQWLTDLVSLKHLAMDGVDLSSVARTDWVSTINQLPSLMNLHLSFCQLFGHISTPSSLNFTSLAVLDLSSNKFVSKIPDWLVNISTIQHIDISTNALYGKIPLGLRNLPKLNYLNLAENDNLTARCSQLFMKGWGKIQKLDLSINKLHGRLPSSIGNLTSLTYLDLSHNAIEGGIPSSIGKLCRLKFFDLSENNMTGTLPEFRRGIDECPSRKPLPKLAYFIMNNNQLHGKIPDWLVQLDNLVAISLANNLLEGPIPISIGLLQNLAFLILRGNKLNGTLPDSLGKLSKLSNLDVSFNQLTGMVTEYHFLMLIKLEMVALSSNSLTLNVSDNWIPPFQISFLLMGSCVLGPTFPPWLKTQNKLHHLDFSNAGIFGFIPIWFWDISSRLRVLNMSHNELQGWLPNPIHAGYSSHAIDLSFNLLEGSIPVITSGVNLLDLSHNRFSGEIPLNICQPMHYLQFLSLSHNQLHGEIPLSFGEMSGVTVIDLSCNNLTGRIPPSLANCSFLFVLDLGNNSLFGTIPNSLGQLPLLKSLHLNDNHFSGDLPSSLRNLSMLETMDLGNNRLSGIIPTWFGKGFPFLRILILRSNAFSGELPSKLSKLGSLQVLDLSKNDLSGSIPTSLGDLKTIAHAPKKNRYILYGGYTDHYYEESLNVYVKDQRLKYTKTLSLVTSIDLSDNNFSGNIPNEITKLFGLMVLNLSRNYITGQIPETMSNLHQLQSLDLSSNQLSGTIPLSFPSLTFLGALNFSNNNLLGAIPYTGQMTTFDASSFTGNPSLCGPPLPVRCSGHDDRSHESGSGQSNNMEHDDELFDNWFLFSIGLGFATGILVPYFILVMKRSWSNDYFYFLDQVIDKLLSRPPHR</sequence>
<protein>
    <submittedName>
        <fullName evidence="1">Uncharacterized protein</fullName>
    </submittedName>
</protein>
<comment type="caution">
    <text evidence="1">The sequence shown here is derived from an EMBL/GenBank/DDBJ whole genome shotgun (WGS) entry which is preliminary data.</text>
</comment>
<dbReference type="Proteomes" id="UP001177021">
    <property type="component" value="Unassembled WGS sequence"/>
</dbReference>
<proteinExistence type="predicted"/>
<evidence type="ECO:0000313" key="2">
    <source>
        <dbReference type="Proteomes" id="UP001177021"/>
    </source>
</evidence>
<accession>A0ACB0KI73</accession>